<evidence type="ECO:0000313" key="5">
    <source>
        <dbReference type="Proteomes" id="UP000245629"/>
    </source>
</evidence>
<gene>
    <name evidence="4" type="ORF">DEW08_05635</name>
</gene>
<dbReference type="AlphaFoldDB" id="A0A2S2CMH7"/>
<feature type="active site" description="Tele-phosphohistidine intermediate" evidence="1">
    <location>
        <position position="103"/>
    </location>
</feature>
<evidence type="ECO:0000313" key="4">
    <source>
        <dbReference type="EMBL" id="AWK85713.1"/>
    </source>
</evidence>
<dbReference type="InterPro" id="IPR029033">
    <property type="entry name" value="His_PPase_superfam"/>
</dbReference>
<dbReference type="GO" id="GO:0016791">
    <property type="term" value="F:phosphatase activity"/>
    <property type="evidence" value="ECO:0007669"/>
    <property type="project" value="TreeGrafter"/>
</dbReference>
<dbReference type="KEGG" id="azz:DEW08_05635"/>
<dbReference type="InterPro" id="IPR013078">
    <property type="entry name" value="His_Pase_superF_clade-1"/>
</dbReference>
<dbReference type="Gene3D" id="3.40.50.1240">
    <property type="entry name" value="Phosphoglycerate mutase-like"/>
    <property type="match status" value="1"/>
</dbReference>
<feature type="binding site" evidence="2">
    <location>
        <position position="151"/>
    </location>
    <ligand>
        <name>substrate</name>
    </ligand>
</feature>
<dbReference type="Proteomes" id="UP000245629">
    <property type="component" value="Chromosome 1"/>
</dbReference>
<organism evidence="4 5">
    <name type="scientific">Azospirillum thermophilum</name>
    <dbReference type="NCBI Taxonomy" id="2202148"/>
    <lineage>
        <taxon>Bacteria</taxon>
        <taxon>Pseudomonadati</taxon>
        <taxon>Pseudomonadota</taxon>
        <taxon>Alphaproteobacteria</taxon>
        <taxon>Rhodospirillales</taxon>
        <taxon>Azospirillaceae</taxon>
        <taxon>Azospirillum</taxon>
    </lineage>
</organism>
<dbReference type="GO" id="GO:0005737">
    <property type="term" value="C:cytoplasm"/>
    <property type="evidence" value="ECO:0007669"/>
    <property type="project" value="TreeGrafter"/>
</dbReference>
<keyword evidence="5" id="KW-1185">Reference proteome</keyword>
<dbReference type="Pfam" id="PF00300">
    <property type="entry name" value="His_Phos_1"/>
    <property type="match status" value="1"/>
</dbReference>
<dbReference type="OrthoDB" id="9781415at2"/>
<evidence type="ECO:0000256" key="3">
    <source>
        <dbReference type="SAM" id="MobiDB-lite"/>
    </source>
</evidence>
<feature type="binding site" evidence="2">
    <location>
        <begin position="102"/>
        <end position="109"/>
    </location>
    <ligand>
        <name>substrate</name>
    </ligand>
</feature>
<protein>
    <submittedName>
        <fullName evidence="4">Histidine phosphatase family protein</fullName>
    </submittedName>
</protein>
<dbReference type="EMBL" id="CP029352">
    <property type="protein sequence ID" value="AWK85713.1"/>
    <property type="molecule type" value="Genomic_DNA"/>
</dbReference>
<feature type="active site" description="Proton donor/acceptor" evidence="1">
    <location>
        <position position="175"/>
    </location>
</feature>
<dbReference type="CDD" id="cd07067">
    <property type="entry name" value="HP_PGM_like"/>
    <property type="match status" value="1"/>
</dbReference>
<dbReference type="PANTHER" id="PTHR48100:SF1">
    <property type="entry name" value="HISTIDINE PHOSPHATASE FAMILY PROTEIN-RELATED"/>
    <property type="match status" value="1"/>
</dbReference>
<dbReference type="SMART" id="SM00855">
    <property type="entry name" value="PGAM"/>
    <property type="match status" value="1"/>
</dbReference>
<reference evidence="5" key="1">
    <citation type="submission" date="2018-05" db="EMBL/GenBank/DDBJ databases">
        <title>Azospirillum thermophila sp. nov., a novel isolated from hot spring.</title>
        <authorList>
            <person name="Zhao Z."/>
        </authorList>
    </citation>
    <scope>NUCLEOTIDE SEQUENCE [LARGE SCALE GENOMIC DNA]</scope>
    <source>
        <strain evidence="5">CFH 70021</strain>
    </source>
</reference>
<dbReference type="InterPro" id="IPR050275">
    <property type="entry name" value="PGM_Phosphatase"/>
</dbReference>
<evidence type="ECO:0000256" key="1">
    <source>
        <dbReference type="PIRSR" id="PIRSR613078-1"/>
    </source>
</evidence>
<sequence length="280" mass="30438">MRGWGARGLRDGPGLPRLRSAQGSAVRREPPFRLVAHRNRLWQPLPTFGFGARPAAGADIARLRQMTTPVHTTYSRRGMEVLEEIAGREPLAIGVRTFYFLRHGQTEGNRTRIYQPADIPLNDTGLAQARLAAEQLRDHPIRRIRASDMARAWTTAGIVAEVIGLAVEAEPGLRERWFGDLVGSSSADLDWTRDPPNGETLAGFIQRARAGIAAALDADGTTLMVSHGGVLHVLLGSLRLPVRPEYTANAAPLLFEAEGSGWRVTPLLPEAEAAPPDSIS</sequence>
<dbReference type="PANTHER" id="PTHR48100">
    <property type="entry name" value="BROAD-SPECIFICITY PHOSPHATASE YOR283W-RELATED"/>
    <property type="match status" value="1"/>
</dbReference>
<name>A0A2S2CMH7_9PROT</name>
<feature type="region of interest" description="Disordered" evidence="3">
    <location>
        <begin position="1"/>
        <end position="26"/>
    </location>
</feature>
<evidence type="ECO:0000256" key="2">
    <source>
        <dbReference type="PIRSR" id="PIRSR613078-2"/>
    </source>
</evidence>
<proteinExistence type="predicted"/>
<accession>A0A2S2CMH7</accession>
<dbReference type="SUPFAM" id="SSF53254">
    <property type="entry name" value="Phosphoglycerate mutase-like"/>
    <property type="match status" value="1"/>
</dbReference>